<dbReference type="EMBL" id="JACGWJ010000005">
    <property type="protein sequence ID" value="KAL0417992.1"/>
    <property type="molecule type" value="Genomic_DNA"/>
</dbReference>
<evidence type="ECO:0000313" key="1">
    <source>
        <dbReference type="EMBL" id="KAL0417992.1"/>
    </source>
</evidence>
<reference evidence="1" key="2">
    <citation type="journal article" date="2024" name="Plant">
        <title>Genomic evolution and insights into agronomic trait innovations of Sesamum species.</title>
        <authorList>
            <person name="Miao H."/>
            <person name="Wang L."/>
            <person name="Qu L."/>
            <person name="Liu H."/>
            <person name="Sun Y."/>
            <person name="Le M."/>
            <person name="Wang Q."/>
            <person name="Wei S."/>
            <person name="Zheng Y."/>
            <person name="Lin W."/>
            <person name="Duan Y."/>
            <person name="Cao H."/>
            <person name="Xiong S."/>
            <person name="Wang X."/>
            <person name="Wei L."/>
            <person name="Li C."/>
            <person name="Ma Q."/>
            <person name="Ju M."/>
            <person name="Zhao R."/>
            <person name="Li G."/>
            <person name="Mu C."/>
            <person name="Tian Q."/>
            <person name="Mei H."/>
            <person name="Zhang T."/>
            <person name="Gao T."/>
            <person name="Zhang H."/>
        </authorList>
    </citation>
    <scope>NUCLEOTIDE SEQUENCE</scope>
    <source>
        <strain evidence="1">G02</strain>
    </source>
</reference>
<comment type="caution">
    <text evidence="1">The sequence shown here is derived from an EMBL/GenBank/DDBJ whole genome shotgun (WGS) entry which is preliminary data.</text>
</comment>
<gene>
    <name evidence="1" type="ORF">Sradi_1212700</name>
</gene>
<accession>A0AAW2UNQ5</accession>
<proteinExistence type="predicted"/>
<reference evidence="1" key="1">
    <citation type="submission" date="2020-06" db="EMBL/GenBank/DDBJ databases">
        <authorList>
            <person name="Li T."/>
            <person name="Hu X."/>
            <person name="Zhang T."/>
            <person name="Song X."/>
            <person name="Zhang H."/>
            <person name="Dai N."/>
            <person name="Sheng W."/>
            <person name="Hou X."/>
            <person name="Wei L."/>
        </authorList>
    </citation>
    <scope>NUCLEOTIDE SEQUENCE</scope>
    <source>
        <strain evidence="1">G02</strain>
        <tissue evidence="1">Leaf</tissue>
    </source>
</reference>
<name>A0AAW2UNQ5_SESRA</name>
<sequence>MILSFSSIPTGELQKLSSRGAAITVTVPINEAHVDIDPEAVIFICPGSPRLPLLDQRRQHIDGVAHVGPMLGLSDGAVASSATFHIFWKLSSSAESRVVSTVALTAFLSLRRQRNHVTRWHFSSGKESSKAFLPVIISIRITPKAYTSTFVVTFPVAVYRLK</sequence>
<protein>
    <submittedName>
        <fullName evidence="1">Uncharacterized protein</fullName>
    </submittedName>
</protein>
<organism evidence="1">
    <name type="scientific">Sesamum radiatum</name>
    <name type="common">Black benniseed</name>
    <dbReference type="NCBI Taxonomy" id="300843"/>
    <lineage>
        <taxon>Eukaryota</taxon>
        <taxon>Viridiplantae</taxon>
        <taxon>Streptophyta</taxon>
        <taxon>Embryophyta</taxon>
        <taxon>Tracheophyta</taxon>
        <taxon>Spermatophyta</taxon>
        <taxon>Magnoliopsida</taxon>
        <taxon>eudicotyledons</taxon>
        <taxon>Gunneridae</taxon>
        <taxon>Pentapetalae</taxon>
        <taxon>asterids</taxon>
        <taxon>lamiids</taxon>
        <taxon>Lamiales</taxon>
        <taxon>Pedaliaceae</taxon>
        <taxon>Sesamum</taxon>
    </lineage>
</organism>
<dbReference type="AlphaFoldDB" id="A0AAW2UNQ5"/>